<evidence type="ECO:0000313" key="3">
    <source>
        <dbReference type="EMBL" id="QEK12274.1"/>
    </source>
</evidence>
<dbReference type="InterPro" id="IPR021136">
    <property type="entry name" value="Flagellar_hook_control-like_C"/>
</dbReference>
<dbReference type="AlphaFoldDB" id="A0A5C0SFY0"/>
<reference evidence="3 4" key="1">
    <citation type="submission" date="2019-07" db="EMBL/GenBank/DDBJ databases">
        <title>Complete genome of Crassaminicella thermophila SY095.</title>
        <authorList>
            <person name="Li X."/>
        </authorList>
    </citation>
    <scope>NUCLEOTIDE SEQUENCE [LARGE SCALE GENOMIC DNA]</scope>
    <source>
        <strain evidence="3 4">SY095</strain>
    </source>
</reference>
<gene>
    <name evidence="3" type="ORF">FQB35_07725</name>
</gene>
<dbReference type="RefSeq" id="WP_148809429.1">
    <property type="nucleotide sequence ID" value="NZ_CP042243.1"/>
</dbReference>
<proteinExistence type="predicted"/>
<dbReference type="KEGG" id="crs:FQB35_07725"/>
<feature type="domain" description="Flagellar hook-length control protein-like C-terminal" evidence="2">
    <location>
        <begin position="304"/>
        <end position="384"/>
    </location>
</feature>
<dbReference type="Proteomes" id="UP000324646">
    <property type="component" value="Chromosome"/>
</dbReference>
<dbReference type="CDD" id="cd17470">
    <property type="entry name" value="T3SS_Flik_C"/>
    <property type="match status" value="1"/>
</dbReference>
<accession>A0A5C0SFY0</accession>
<dbReference type="Pfam" id="PF02120">
    <property type="entry name" value="Flg_hook"/>
    <property type="match status" value="1"/>
</dbReference>
<evidence type="ECO:0000313" key="4">
    <source>
        <dbReference type="Proteomes" id="UP000324646"/>
    </source>
</evidence>
<evidence type="ECO:0000256" key="1">
    <source>
        <dbReference type="SAM" id="MobiDB-lite"/>
    </source>
</evidence>
<keyword evidence="4" id="KW-1185">Reference proteome</keyword>
<feature type="region of interest" description="Disordered" evidence="1">
    <location>
        <begin position="1"/>
        <end position="32"/>
    </location>
</feature>
<dbReference type="OrthoDB" id="1676929at2"/>
<sequence length="432" mass="49141">MNPLIISTSQQLNSMQQINNKKNSSEDNNNQSFDDILNKKVEEIKEDGLEKLSNTITNEEKNIQSESIEKKDTSLNDKDARAEDVTEDIINLIAFLYNCINESNKNYKNDECQNDEEFTYEELKVQLLSAIDNASQSISSNKELLGLLNDFKILLEDENIKVQTEDFEIVFSKIKDLLTINKNEATDILPSELPKINLTELNTNDNENKTENIDKSEVFSNIHNKTDSNTENETNMFYNKEKDTKNGFFASKNQKVLISDESIKDVNVQYITQKNIPIMESIKTEITNQNKPNFYNILGQVVEKAQVLIGDRASEMTLQLKPDHLGKLSMKIVVERGIVVANIVAENQAVKEVLESNFNLLKDALNEKGFGIQELNVSVGQDSSFKEQQSFMKFKKKHTGKIALNKAEYEQSIFIGTIDEISDRNSTINHLG</sequence>
<organism evidence="3 4">
    <name type="scientific">Crassaminicella thermophila</name>
    <dbReference type="NCBI Taxonomy" id="2599308"/>
    <lineage>
        <taxon>Bacteria</taxon>
        <taxon>Bacillati</taxon>
        <taxon>Bacillota</taxon>
        <taxon>Clostridia</taxon>
        <taxon>Eubacteriales</taxon>
        <taxon>Clostridiaceae</taxon>
        <taxon>Crassaminicella</taxon>
    </lineage>
</organism>
<dbReference type="Gene3D" id="3.30.750.140">
    <property type="match status" value="1"/>
</dbReference>
<dbReference type="EMBL" id="CP042243">
    <property type="protein sequence ID" value="QEK12274.1"/>
    <property type="molecule type" value="Genomic_DNA"/>
</dbReference>
<protein>
    <recommendedName>
        <fullName evidence="2">Flagellar hook-length control protein-like C-terminal domain-containing protein</fullName>
    </recommendedName>
</protein>
<evidence type="ECO:0000259" key="2">
    <source>
        <dbReference type="Pfam" id="PF02120"/>
    </source>
</evidence>
<name>A0A5C0SFY0_CRATE</name>
<feature type="compositionally biased region" description="Polar residues" evidence="1">
    <location>
        <begin position="1"/>
        <end position="18"/>
    </location>
</feature>
<dbReference type="InterPro" id="IPR038610">
    <property type="entry name" value="FliK-like_C_sf"/>
</dbReference>
<feature type="compositionally biased region" description="Low complexity" evidence="1">
    <location>
        <begin position="19"/>
        <end position="30"/>
    </location>
</feature>